<organism evidence="2">
    <name type="scientific">viral metagenome</name>
    <dbReference type="NCBI Taxonomy" id="1070528"/>
    <lineage>
        <taxon>unclassified sequences</taxon>
        <taxon>metagenomes</taxon>
        <taxon>organismal metagenomes</taxon>
    </lineage>
</organism>
<keyword evidence="1" id="KW-0472">Membrane</keyword>
<accession>A0A6C0LTM4</accession>
<protein>
    <submittedName>
        <fullName evidence="2">Uncharacterized protein</fullName>
    </submittedName>
</protein>
<keyword evidence="1" id="KW-0812">Transmembrane</keyword>
<dbReference type="AlphaFoldDB" id="A0A6C0LTM4"/>
<keyword evidence="1" id="KW-1133">Transmembrane helix</keyword>
<sequence>MQLNFQSVGAIVVTSIILIVIIIVILTTIRRRYINAREQKRVMGWKQPALSKHVPSTTTSLLRGADHGTREMLRHRNATDYRTGIIKTLPVPPMTTHAPVVQKNPFFIPELMM</sequence>
<reference evidence="2" key="1">
    <citation type="journal article" date="2020" name="Nature">
        <title>Giant virus diversity and host interactions through global metagenomics.</title>
        <authorList>
            <person name="Schulz F."/>
            <person name="Roux S."/>
            <person name="Paez-Espino D."/>
            <person name="Jungbluth S."/>
            <person name="Walsh D.A."/>
            <person name="Denef V.J."/>
            <person name="McMahon K.D."/>
            <person name="Konstantinidis K.T."/>
            <person name="Eloe-Fadrosh E.A."/>
            <person name="Kyrpides N.C."/>
            <person name="Woyke T."/>
        </authorList>
    </citation>
    <scope>NUCLEOTIDE SEQUENCE</scope>
    <source>
        <strain evidence="2">GVMAG-S-1016704-121</strain>
    </source>
</reference>
<dbReference type="EMBL" id="MN740561">
    <property type="protein sequence ID" value="QHU33740.1"/>
    <property type="molecule type" value="Genomic_DNA"/>
</dbReference>
<name>A0A6C0LTM4_9ZZZZ</name>
<feature type="transmembrane region" description="Helical" evidence="1">
    <location>
        <begin position="6"/>
        <end position="29"/>
    </location>
</feature>
<evidence type="ECO:0000256" key="1">
    <source>
        <dbReference type="SAM" id="Phobius"/>
    </source>
</evidence>
<evidence type="ECO:0000313" key="2">
    <source>
        <dbReference type="EMBL" id="QHU33740.1"/>
    </source>
</evidence>
<proteinExistence type="predicted"/>